<evidence type="ECO:0000259" key="2">
    <source>
        <dbReference type="Pfam" id="PF16221"/>
    </source>
</evidence>
<dbReference type="CDD" id="cd05644">
    <property type="entry name" value="M28_like"/>
    <property type="match status" value="1"/>
</dbReference>
<feature type="domain" description="UCP01524 winged helix-turn-helix" evidence="2">
    <location>
        <begin position="362"/>
        <end position="433"/>
    </location>
</feature>
<geneLocation type="plasmid" evidence="5">
    <name>phl2708y3</name>
</geneLocation>
<evidence type="ECO:0000259" key="1">
    <source>
        <dbReference type="Pfam" id="PF09940"/>
    </source>
</evidence>
<feature type="domain" description="DUF2172" evidence="1">
    <location>
        <begin position="70"/>
        <end position="160"/>
    </location>
</feature>
<dbReference type="SUPFAM" id="SSF53187">
    <property type="entry name" value="Zn-dependent exopeptidases"/>
    <property type="match status" value="1"/>
</dbReference>
<dbReference type="InterPro" id="IPR012353">
    <property type="entry name" value="UCP015244"/>
</dbReference>
<dbReference type="Gene3D" id="3.40.630.10">
    <property type="entry name" value="Zn peptidases"/>
    <property type="match status" value="1"/>
</dbReference>
<gene>
    <name evidence="4" type="ORF">MXMO3_03740</name>
</gene>
<dbReference type="Gene3D" id="3.50.30.90">
    <property type="match status" value="1"/>
</dbReference>
<keyword evidence="4" id="KW-0378">Hydrolase</keyword>
<reference evidence="4 5" key="1">
    <citation type="submission" date="2017-05" db="EMBL/GenBank/DDBJ databases">
        <title>Genome Analysis of Maritalea myrionectae HL2708#5.</title>
        <authorList>
            <consortium name="Cotde Inc.-PKNU"/>
            <person name="Jang D."/>
            <person name="Oh H.-M."/>
        </authorList>
    </citation>
    <scope>NUCLEOTIDE SEQUENCE [LARGE SCALE GENOMIC DNA]</scope>
    <source>
        <strain evidence="4 5">HL2708#5</strain>
        <plasmid evidence="5">phl2708y3</plasmid>
    </source>
</reference>
<keyword evidence="5" id="KW-1185">Reference proteome</keyword>
<dbReference type="Pfam" id="PF16221">
    <property type="entry name" value="HTH_47"/>
    <property type="match status" value="1"/>
</dbReference>
<accession>A0A2R4MJT7</accession>
<name>A0A2R4MJT7_9HYPH</name>
<dbReference type="Pfam" id="PF16254">
    <property type="entry name" value="DUF4910"/>
    <property type="match status" value="1"/>
</dbReference>
<organism evidence="4 5">
    <name type="scientific">Maritalea myrionectae</name>
    <dbReference type="NCBI Taxonomy" id="454601"/>
    <lineage>
        <taxon>Bacteria</taxon>
        <taxon>Pseudomonadati</taxon>
        <taxon>Pseudomonadota</taxon>
        <taxon>Alphaproteobacteria</taxon>
        <taxon>Hyphomicrobiales</taxon>
        <taxon>Devosiaceae</taxon>
        <taxon>Maritalea</taxon>
    </lineage>
</organism>
<dbReference type="Gene3D" id="1.10.10.10">
    <property type="entry name" value="Winged helix-like DNA-binding domain superfamily/Winged helix DNA-binding domain"/>
    <property type="match status" value="1"/>
</dbReference>
<dbReference type="InterPro" id="IPR032589">
    <property type="entry name" value="DUF4910"/>
</dbReference>
<dbReference type="GO" id="GO:0004177">
    <property type="term" value="F:aminopeptidase activity"/>
    <property type="evidence" value="ECO:0007669"/>
    <property type="project" value="UniProtKB-KW"/>
</dbReference>
<dbReference type="Proteomes" id="UP000258927">
    <property type="component" value="Plasmid pHL2708Y3"/>
</dbReference>
<evidence type="ECO:0000313" key="4">
    <source>
        <dbReference type="EMBL" id="AVX06243.1"/>
    </source>
</evidence>
<keyword evidence="4" id="KW-0031">Aminopeptidase</keyword>
<dbReference type="KEGG" id="mmyr:MXMO3_03740"/>
<dbReference type="InterPro" id="IPR032610">
    <property type="entry name" value="DUF2172"/>
</dbReference>
<keyword evidence="4" id="KW-0614">Plasmid</keyword>
<dbReference type="EMBL" id="CP021332">
    <property type="protein sequence ID" value="AVX06243.1"/>
    <property type="molecule type" value="Genomic_DNA"/>
</dbReference>
<dbReference type="InterPro" id="IPR036388">
    <property type="entry name" value="WH-like_DNA-bd_sf"/>
</dbReference>
<dbReference type="Pfam" id="PF09940">
    <property type="entry name" value="DUF2172"/>
    <property type="match status" value="1"/>
</dbReference>
<proteinExistence type="predicted"/>
<feature type="domain" description="DUF4910" evidence="3">
    <location>
        <begin position="19"/>
        <end position="358"/>
    </location>
</feature>
<evidence type="ECO:0000259" key="3">
    <source>
        <dbReference type="Pfam" id="PF16254"/>
    </source>
</evidence>
<dbReference type="AlphaFoldDB" id="A0A2R4MJT7"/>
<keyword evidence="4" id="KW-0645">Protease</keyword>
<dbReference type="PIRSF" id="PIRSF015244">
    <property type="entry name" value="UCP015244"/>
    <property type="match status" value="1"/>
</dbReference>
<evidence type="ECO:0000313" key="5">
    <source>
        <dbReference type="Proteomes" id="UP000258927"/>
    </source>
</evidence>
<sequence length="437" mass="49192">MAMTTHSPMIGDNPGQEMHDLVRTLFPICRSITGPGIRETLDILTQHLPSLRRHQIASGEQVFDWTVPPEWHIRSAKLIGPDGEVVVNMDDNNLHVVGYSIPVDRELSLSELQEHLYSLPDQPDAIPYVTSYYNRRWGFCLKHAQRKALKPGTYRAMIDSDLIAGKLDYADLVIPGETEEEIFLSTYVCHPSMANNELSGPAVATWLAKWVNSAPRRYTYRFVFIPETIGSLVYISRHLDHLRSRVKAGFNISCVGDERVYSFMPSRKGDSLSDRVAGHVLSNHAPSHIKYSFLERGSDERQYCAPGVDLPVASIMRSKYGEYPEYHTSLDDLELVTPRGLQGSYDVLRKCLRVIEANGKWQTTVIGEPQLGKRGLYPTVSIPNGARKVRNLMHVLAYCDGTRDLIELAETIGADALEVADLVDQLVTHNLLQRVIR</sequence>
<protein>
    <submittedName>
        <fullName evidence="4">Putative polysaccharide biosynthesis protein with aminopeptidase-like domain</fullName>
    </submittedName>
</protein>
<dbReference type="InterPro" id="IPR032622">
    <property type="entry name" value="UCP01524_HTH"/>
</dbReference>